<comment type="subcellular location">
    <subcellularLocation>
        <location evidence="1">Membrane</location>
        <topology evidence="1">Single-pass type I membrane protein</topology>
    </subcellularLocation>
</comment>
<dbReference type="GO" id="GO:0005911">
    <property type="term" value="C:cell-cell junction"/>
    <property type="evidence" value="ECO:0007669"/>
    <property type="project" value="TreeGrafter"/>
</dbReference>
<dbReference type="SMART" id="SM00409">
    <property type="entry name" value="IG"/>
    <property type="match status" value="4"/>
</dbReference>
<feature type="domain" description="Ig-like" evidence="8">
    <location>
        <begin position="351"/>
        <end position="459"/>
    </location>
</feature>
<feature type="compositionally biased region" description="Polar residues" evidence="6">
    <location>
        <begin position="1476"/>
        <end position="1488"/>
    </location>
</feature>
<feature type="region of interest" description="Disordered" evidence="6">
    <location>
        <begin position="1172"/>
        <end position="1195"/>
    </location>
</feature>
<feature type="transmembrane region" description="Helical" evidence="7">
    <location>
        <begin position="1068"/>
        <end position="1093"/>
    </location>
</feature>
<feature type="region of interest" description="Disordered" evidence="6">
    <location>
        <begin position="1434"/>
        <end position="1462"/>
    </location>
</feature>
<evidence type="ECO:0000259" key="8">
    <source>
        <dbReference type="PROSITE" id="PS50835"/>
    </source>
</evidence>
<keyword evidence="10" id="KW-1185">Reference proteome</keyword>
<keyword evidence="3" id="KW-1015">Disulfide bond</keyword>
<keyword evidence="4" id="KW-0325">Glycoprotein</keyword>
<feature type="compositionally biased region" description="Low complexity" evidence="6">
    <location>
        <begin position="1327"/>
        <end position="1337"/>
    </location>
</feature>
<feature type="compositionally biased region" description="Polar residues" evidence="6">
    <location>
        <begin position="653"/>
        <end position="663"/>
    </location>
</feature>
<evidence type="ECO:0000256" key="3">
    <source>
        <dbReference type="ARBA" id="ARBA00023157"/>
    </source>
</evidence>
<feature type="domain" description="Ig-like" evidence="8">
    <location>
        <begin position="117"/>
        <end position="233"/>
    </location>
</feature>
<keyword evidence="7" id="KW-1133">Transmembrane helix</keyword>
<organism evidence="9 10">
    <name type="scientific">Fasciola gigantica</name>
    <name type="common">Giant liver fluke</name>
    <dbReference type="NCBI Taxonomy" id="46835"/>
    <lineage>
        <taxon>Eukaryota</taxon>
        <taxon>Metazoa</taxon>
        <taxon>Spiralia</taxon>
        <taxon>Lophotrochozoa</taxon>
        <taxon>Platyhelminthes</taxon>
        <taxon>Trematoda</taxon>
        <taxon>Digenea</taxon>
        <taxon>Plagiorchiida</taxon>
        <taxon>Echinostomata</taxon>
        <taxon>Echinostomatoidea</taxon>
        <taxon>Fasciolidae</taxon>
        <taxon>Fasciola</taxon>
    </lineage>
</organism>
<dbReference type="GO" id="GO:0050839">
    <property type="term" value="F:cell adhesion molecule binding"/>
    <property type="evidence" value="ECO:0007669"/>
    <property type="project" value="TreeGrafter"/>
</dbReference>
<dbReference type="InterPro" id="IPR013783">
    <property type="entry name" value="Ig-like_fold"/>
</dbReference>
<feature type="compositionally biased region" description="Polar residues" evidence="6">
    <location>
        <begin position="1946"/>
        <end position="1963"/>
    </location>
</feature>
<feature type="region of interest" description="Disordered" evidence="6">
    <location>
        <begin position="648"/>
        <end position="668"/>
    </location>
</feature>
<dbReference type="PANTHER" id="PTHR11640">
    <property type="entry name" value="NEPHRIN"/>
    <property type="match status" value="1"/>
</dbReference>
<feature type="compositionally biased region" description="Polar residues" evidence="6">
    <location>
        <begin position="1249"/>
        <end position="1264"/>
    </location>
</feature>
<evidence type="ECO:0000256" key="2">
    <source>
        <dbReference type="ARBA" id="ARBA00023136"/>
    </source>
</evidence>
<dbReference type="InterPro" id="IPR003599">
    <property type="entry name" value="Ig_sub"/>
</dbReference>
<feature type="region of interest" description="Disordered" evidence="6">
    <location>
        <begin position="1100"/>
        <end position="1128"/>
    </location>
</feature>
<evidence type="ECO:0000256" key="4">
    <source>
        <dbReference type="ARBA" id="ARBA00023180"/>
    </source>
</evidence>
<comment type="caution">
    <text evidence="9">The sequence shown here is derived from an EMBL/GenBank/DDBJ whole genome shotgun (WGS) entry which is preliminary data.</text>
</comment>
<feature type="compositionally biased region" description="Polar residues" evidence="6">
    <location>
        <begin position="1883"/>
        <end position="1914"/>
    </location>
</feature>
<evidence type="ECO:0000256" key="1">
    <source>
        <dbReference type="ARBA" id="ARBA00004479"/>
    </source>
</evidence>
<feature type="region of interest" description="Disordered" evidence="6">
    <location>
        <begin position="1791"/>
        <end position="1836"/>
    </location>
</feature>
<dbReference type="InterPro" id="IPR003006">
    <property type="entry name" value="Ig/MHC_CS"/>
</dbReference>
<gene>
    <name evidence="9" type="ORF">FGIG_01852</name>
</gene>
<feature type="domain" description="Ig-like" evidence="8">
    <location>
        <begin position="588"/>
        <end position="727"/>
    </location>
</feature>
<dbReference type="PANTHER" id="PTHR11640:SF31">
    <property type="entry name" value="IRREGULAR CHIASM C-ROUGHEST PROTEIN-RELATED"/>
    <property type="match status" value="1"/>
</dbReference>
<dbReference type="SUPFAM" id="SSF48726">
    <property type="entry name" value="Immunoglobulin"/>
    <property type="match status" value="4"/>
</dbReference>
<proteinExistence type="predicted"/>
<dbReference type="InterPro" id="IPR051275">
    <property type="entry name" value="Cell_adhesion_signaling"/>
</dbReference>
<dbReference type="Gene3D" id="2.60.40.10">
    <property type="entry name" value="Immunoglobulins"/>
    <property type="match status" value="6"/>
</dbReference>
<dbReference type="STRING" id="46835.A0A504YN65"/>
<keyword evidence="5" id="KW-0393">Immunoglobulin domain</keyword>
<evidence type="ECO:0000256" key="5">
    <source>
        <dbReference type="ARBA" id="ARBA00023319"/>
    </source>
</evidence>
<name>A0A504YN65_FASGI</name>
<dbReference type="Proteomes" id="UP000316759">
    <property type="component" value="Unassembled WGS sequence"/>
</dbReference>
<feature type="compositionally biased region" description="Basic and acidic residues" evidence="6">
    <location>
        <begin position="1803"/>
        <end position="1813"/>
    </location>
</feature>
<reference evidence="9 10" key="1">
    <citation type="submission" date="2019-04" db="EMBL/GenBank/DDBJ databases">
        <title>Annotation for the trematode Fasciola gigantica.</title>
        <authorList>
            <person name="Choi Y.-J."/>
        </authorList>
    </citation>
    <scope>NUCLEOTIDE SEQUENCE [LARGE SCALE GENOMIC DNA]</scope>
    <source>
        <strain evidence="9">Uganda_cow_1</strain>
    </source>
</reference>
<dbReference type="PROSITE" id="PS50835">
    <property type="entry name" value="IG_LIKE"/>
    <property type="match status" value="4"/>
</dbReference>
<protein>
    <recommendedName>
        <fullName evidence="8">Ig-like domain-containing protein</fullName>
    </recommendedName>
</protein>
<feature type="region of interest" description="Disordered" evidence="6">
    <location>
        <begin position="1247"/>
        <end position="1383"/>
    </location>
</feature>
<feature type="region of interest" description="Disordered" evidence="6">
    <location>
        <begin position="1876"/>
        <end position="1972"/>
    </location>
</feature>
<keyword evidence="7" id="KW-0812">Transmembrane</keyword>
<feature type="compositionally biased region" description="Polar residues" evidence="6">
    <location>
        <begin position="1184"/>
        <end position="1195"/>
    </location>
</feature>
<evidence type="ECO:0000256" key="7">
    <source>
        <dbReference type="SAM" id="Phobius"/>
    </source>
</evidence>
<accession>A0A504YN65</accession>
<dbReference type="InterPro" id="IPR036179">
    <property type="entry name" value="Ig-like_dom_sf"/>
</dbReference>
<feature type="compositionally biased region" description="Polar residues" evidence="6">
    <location>
        <begin position="1356"/>
        <end position="1383"/>
    </location>
</feature>
<dbReference type="OrthoDB" id="6286400at2759"/>
<evidence type="ECO:0000313" key="10">
    <source>
        <dbReference type="Proteomes" id="UP000316759"/>
    </source>
</evidence>
<dbReference type="GO" id="GO:0005886">
    <property type="term" value="C:plasma membrane"/>
    <property type="evidence" value="ECO:0007669"/>
    <property type="project" value="TreeGrafter"/>
</dbReference>
<keyword evidence="2 7" id="KW-0472">Membrane</keyword>
<feature type="compositionally biased region" description="Polar residues" evidence="6">
    <location>
        <begin position="948"/>
        <end position="958"/>
    </location>
</feature>
<feature type="domain" description="Ig-like" evidence="8">
    <location>
        <begin position="464"/>
        <end position="579"/>
    </location>
</feature>
<sequence>MQLQLECTIKERIEMEKNQAGHLLLPSDPTSVFLLCPLSTGVCLEDCKPTPNVHNITCEELEPQSARTGSDRSSMTRASRRIRYQIPQVTGRHNGTWVCQNKGVSSERHELKVSDAPYIESLTASRNPVAAGSTVRLTCTVAPTPTAYELLRQRSWETNRLRQFKFEGIQFAWHRLRSKVDTGERSSPILNRVEQPDAFTSSLEVHDLRYEEGTVFECTAEDSRGRRAVRQIQLDVHYTPKSIHIETIPSHERPVQAGTRCHILCTAESSNPAPTFNLLRRRVGQSQAYLMEDTALDGASLGTGNVARQAFAFQLTEQDNGASFFCEVITHGVMETVARSDGRQFNVTYPPQSIFVTMDPVGSVAESVSKVFTCQLNASGSNPPSELTWTQLDSAGALIPLKDDIHVQSTDQIVGEFGALIARSVLTVVARRSINGRRFECTAIYQGKKTMLRAEEILEVKFAPNNVGLTALPMDGVRESQRLDLTCATSSCHPPATIRWFEVPNHGSLEEEEGSWTIGTDPMKPNELTDLAQMDTKPGKFGGTEVSSKLTVTKTYRLHQGTVFRCLVEHPAMEKPVISEHRLQVLYPTVVQLISHPPEPVVGQTVLLSCQTSGGNPLIGFTYTWFAADRFQLAGLFADSANNDSNRIEDASKSSMTATSSVRATGGVETRAAKRADGAPALKNMLRLLSQQEAYLNLTKVRLSQRGWYACQVASAGGVSHSTYFLDLFYQPQIDRRTRSRVQAHVGESVAFKLFIDANPPWAEAIWFQLNTDEQSIHPSLPTPLSNGRGSDTYFVGYHHNPYMGYDELYDYGMELKRKRRLVTGFGGKTRTQVGSDNSDRSNIVAGKGSGEKGNLTFILSFNEVRSEDFGDYVCQLRHKLGVQEFPFQLLRKSEAEGILPSSVVVQKRGPTTVVRFRPPGNLRFSRLVLRVCRRGAISASAGRVKKQTTTNFLNRGTPSPGPYGLHRRKRRSPADEDSERNDTTSESNLNFALGTDGPTRTAVNKDCEDYLVAKPHTGETEVHLSEAVQLYNFRLILYQGTRILQETPSVVWQPEFSNTNREARIPMIALAVTGGCLVLILVLIVVAAFFVCQKKRKSTSFSGSGKTKEGYATSINSPEAHGAMSEDSDMHRLRACGLAFEMRSDMGSIRSYQPSEIETMPLMQQMLGQGVPAGGYDPRNGGLTPSRSSRNLSLTDGDYGMSQGQHRLSHTSSHGTNMTMLSNRVITEAYLAAARAASEAVAASVVSGSTDLYSPSTQMTSDVGSMMAESGVDGDKEPNRTSGSNNHRHSHPSDGNETTATMGPKAMRTNTHKSNDVNKTRQGMRSSNSTSPDPSSLNQPEMHPLHQAPHRGSRLSVQMGTRSSRSHSQCGSVSGNSLSSLRNPSQLSLEAAARAAAAAAVASVMRNMNVNLFMQHAASSTNLINPYTLRRPSSRAASVTGQTNSAKQHKVGNGSGDGESLHSAAFGSRFIGNPGSSTGEITPTASLNHFDPNNPPQGPQQLTVPTLQQAQMAQRSCHQIRNDPRQAGTKLQRPTLLHQLHGLPPLDTSSSKGSSELYKAHSPSSTISDRGQNSLYVSYPQSPNSPPAGLYGYIGPHHQPHALIQSVAGFRVPPQTTLNQYQLQQLHQLQLHHQRQQLLQAQQQQQPQNTTDYQPARSLVTQIQTPAIITSPPASQLTPAQTSPKTEVGILVSQPPSKTTQSGMSVTSIKNSGTVSANMERVSVHETSDLSNIVLNSTQDRPPKLVNAAVPEESRGVGEGQMEESMFLVRDDPASLGPQTPETIRLTTMIDKSEQHGNANKNDTKGKKTNHEIDDESSATTPVPGRRHPEELLNHCGDISDLDGTLKASIPGIPSARQPPMGAASYQLTINGCLRSEDHNNRNPQINSVHSAQSSNATLRQNQQPRLGVQSTLLADRSNDRLPSSIDFPGKTAGHNEDHKFLQTKLVQQTNGDNSPRTSPSKVGTRVESSK</sequence>
<evidence type="ECO:0000256" key="6">
    <source>
        <dbReference type="SAM" id="MobiDB-lite"/>
    </source>
</evidence>
<evidence type="ECO:0000313" key="9">
    <source>
        <dbReference type="EMBL" id="TPP61799.1"/>
    </source>
</evidence>
<dbReference type="EMBL" id="SUNJ01007689">
    <property type="protein sequence ID" value="TPP61799.1"/>
    <property type="molecule type" value="Genomic_DNA"/>
</dbReference>
<dbReference type="GO" id="GO:0098609">
    <property type="term" value="P:cell-cell adhesion"/>
    <property type="evidence" value="ECO:0007669"/>
    <property type="project" value="TreeGrafter"/>
</dbReference>
<feature type="region of interest" description="Disordered" evidence="6">
    <location>
        <begin position="948"/>
        <end position="996"/>
    </location>
</feature>
<feature type="region of interest" description="Disordered" evidence="6">
    <location>
        <begin position="1476"/>
        <end position="1503"/>
    </location>
</feature>
<feature type="compositionally biased region" description="Polar residues" evidence="6">
    <location>
        <begin position="1436"/>
        <end position="1447"/>
    </location>
</feature>
<dbReference type="PROSITE" id="PS00290">
    <property type="entry name" value="IG_MHC"/>
    <property type="match status" value="1"/>
</dbReference>
<feature type="region of interest" description="Disordered" evidence="6">
    <location>
        <begin position="1541"/>
        <end position="1575"/>
    </location>
</feature>
<dbReference type="InterPro" id="IPR007110">
    <property type="entry name" value="Ig-like_dom"/>
</dbReference>
<feature type="compositionally biased region" description="Polar residues" evidence="6">
    <location>
        <begin position="1563"/>
        <end position="1575"/>
    </location>
</feature>